<keyword evidence="2" id="KW-1185">Reference proteome</keyword>
<comment type="caution">
    <text evidence="1">The sequence shown here is derived from an EMBL/GenBank/DDBJ whole genome shotgun (WGS) entry which is preliminary data.</text>
</comment>
<proteinExistence type="predicted"/>
<organism evidence="1 2">
    <name type="scientific">Novosphingobium chloroacetimidivorans</name>
    <dbReference type="NCBI Taxonomy" id="1428314"/>
    <lineage>
        <taxon>Bacteria</taxon>
        <taxon>Pseudomonadati</taxon>
        <taxon>Pseudomonadota</taxon>
        <taxon>Alphaproteobacteria</taxon>
        <taxon>Sphingomonadales</taxon>
        <taxon>Sphingomonadaceae</taxon>
        <taxon>Novosphingobium</taxon>
    </lineage>
</organism>
<dbReference type="EMBL" id="JACHLR010000002">
    <property type="protein sequence ID" value="MBB4857203.1"/>
    <property type="molecule type" value="Genomic_DNA"/>
</dbReference>
<accession>A0A7W7K7V3</accession>
<gene>
    <name evidence="1" type="ORF">HNO88_000510</name>
</gene>
<evidence type="ECO:0008006" key="3">
    <source>
        <dbReference type="Google" id="ProtNLM"/>
    </source>
</evidence>
<dbReference type="Proteomes" id="UP000555448">
    <property type="component" value="Unassembled WGS sequence"/>
</dbReference>
<dbReference type="RefSeq" id="WP_184242500.1">
    <property type="nucleotide sequence ID" value="NZ_JACHLR010000002.1"/>
</dbReference>
<sequence>MERIALISLLRIDLPGATVRLCDGGFIEFDGGLYEGADPLFGTIGSVQAMTEGIGEEIPALELTLLPPETSAPADLSQPGYQRSTVRAWVAEYVQETNAIVGTPDLLFHGQIDQTSLKVGRATRELSITVVSTAERLFMLNEGNSLSPRWHKSIWPGELGHDNAIGLTVPVAWGTDARPGTGGASGAIEGRFFGERIPL</sequence>
<evidence type="ECO:0000313" key="2">
    <source>
        <dbReference type="Proteomes" id="UP000555448"/>
    </source>
</evidence>
<name>A0A7W7K7V3_9SPHN</name>
<protein>
    <recommendedName>
        <fullName evidence="3">DUF2163 domain-containing protein</fullName>
    </recommendedName>
</protein>
<evidence type="ECO:0000313" key="1">
    <source>
        <dbReference type="EMBL" id="MBB4857203.1"/>
    </source>
</evidence>
<reference evidence="1 2" key="1">
    <citation type="submission" date="2020-08" db="EMBL/GenBank/DDBJ databases">
        <title>Functional genomics of gut bacteria from endangered species of beetles.</title>
        <authorList>
            <person name="Carlos-Shanley C."/>
        </authorList>
    </citation>
    <scope>NUCLEOTIDE SEQUENCE [LARGE SCALE GENOMIC DNA]</scope>
    <source>
        <strain evidence="1 2">S00245</strain>
    </source>
</reference>
<dbReference type="AlphaFoldDB" id="A0A7W7K7V3"/>